<evidence type="ECO:0000313" key="8">
    <source>
        <dbReference type="EMBL" id="KRX10559.1"/>
    </source>
</evidence>
<dbReference type="Proteomes" id="UP000054937">
    <property type="component" value="Unassembled WGS sequence"/>
</dbReference>
<dbReference type="OrthoDB" id="10669713at2759"/>
<comment type="subcellular location">
    <subcellularLocation>
        <location evidence="1">Nucleus</location>
        <location evidence="1">Nucleolus</location>
    </subcellularLocation>
</comment>
<keyword evidence="5" id="KW-0539">Nucleus</keyword>
<comment type="similarity">
    <text evidence="2">Belongs to the NOP14 family.</text>
</comment>
<keyword evidence="3" id="KW-0690">Ribosome biogenesis</keyword>
<evidence type="ECO:0000313" key="9">
    <source>
        <dbReference type="Proteomes" id="UP000054937"/>
    </source>
</evidence>
<evidence type="ECO:0000256" key="4">
    <source>
        <dbReference type="ARBA" id="ARBA00022552"/>
    </source>
</evidence>
<dbReference type="GO" id="GO:0032040">
    <property type="term" value="C:small-subunit processome"/>
    <property type="evidence" value="ECO:0007669"/>
    <property type="project" value="InterPro"/>
</dbReference>
<feature type="region of interest" description="Disordered" evidence="7">
    <location>
        <begin position="340"/>
        <end position="360"/>
    </location>
</feature>
<feature type="region of interest" description="Disordered" evidence="7">
    <location>
        <begin position="1"/>
        <end position="27"/>
    </location>
</feature>
<gene>
    <name evidence="8" type="ORF">PPERSA_05379</name>
</gene>
<comment type="function">
    <text evidence="6">Involved in nucleolar processing of pre-18S ribosomal RNA. Has a role in the nuclear export of 40S pre-ribosomal subunit to the cytoplasm.</text>
</comment>
<dbReference type="AlphaFoldDB" id="A0A0V0R7S6"/>
<feature type="region of interest" description="Disordered" evidence="7">
    <location>
        <begin position="401"/>
        <end position="446"/>
    </location>
</feature>
<organism evidence="8 9">
    <name type="scientific">Pseudocohnilembus persalinus</name>
    <name type="common">Ciliate</name>
    <dbReference type="NCBI Taxonomy" id="266149"/>
    <lineage>
        <taxon>Eukaryota</taxon>
        <taxon>Sar</taxon>
        <taxon>Alveolata</taxon>
        <taxon>Ciliophora</taxon>
        <taxon>Intramacronucleata</taxon>
        <taxon>Oligohymenophorea</taxon>
        <taxon>Scuticociliatia</taxon>
        <taxon>Philasterida</taxon>
        <taxon>Pseudocohnilembidae</taxon>
        <taxon>Pseudocohnilembus</taxon>
    </lineage>
</organism>
<protein>
    <submittedName>
        <fullName evidence="8">Uncharacterized protein</fullName>
    </submittedName>
</protein>
<dbReference type="GO" id="GO:0030490">
    <property type="term" value="P:maturation of SSU-rRNA"/>
    <property type="evidence" value="ECO:0007669"/>
    <property type="project" value="TreeGrafter"/>
</dbReference>
<sequence length="446" mass="53161">MEKENKNQESQQNQAKKQQRKQEIQAEKEQVERKMMVQLSKLNQEINMLKELDEQSAKFLTFNEIFNEFFQKIQTILKRSEHYSLPEAFQLCYDFVKEEKYIQNHYILCLVLVQSFVKIGENLGIFDKKNVFSMAIKLFISEKLDDLSYNQTFRNLLFGFCFLNQGIPIWKKNRDHVPELYMTINNILLFVLDYIENVDFSGDDKNQGNISQRFEQIFNQQLLSQMSEEDSILYQVQDEDIGTFIEQILNQLKHIIKIHITESNFDLLYKPILNKLREIEPYLPSRIQNKCTELVEKIAEMSQGYEIKQKLEIIIDKPLMKIKQLDPRIIDYKAKEHKKDHIKERQKVQKKIKKEKRKTVSDIKEDMKMIQLNKEKIAGHKDQEGKKKVKDFNSFLVDQQKEIKKMKTTQINRERNKKHSKRQAGNKMDSGNTDSKKGGRMDIPRF</sequence>
<evidence type="ECO:0000256" key="6">
    <source>
        <dbReference type="ARBA" id="ARBA00024695"/>
    </source>
</evidence>
<keyword evidence="9" id="KW-1185">Reference proteome</keyword>
<evidence type="ECO:0000256" key="7">
    <source>
        <dbReference type="SAM" id="MobiDB-lite"/>
    </source>
</evidence>
<evidence type="ECO:0000256" key="2">
    <source>
        <dbReference type="ARBA" id="ARBA00007466"/>
    </source>
</evidence>
<dbReference type="PANTHER" id="PTHR23183:SF0">
    <property type="entry name" value="NUCLEOLAR PROTEIN 14"/>
    <property type="match status" value="1"/>
</dbReference>
<dbReference type="InterPro" id="IPR007276">
    <property type="entry name" value="Nop14"/>
</dbReference>
<feature type="compositionally biased region" description="Basic residues" evidence="7">
    <location>
        <begin position="415"/>
        <end position="424"/>
    </location>
</feature>
<evidence type="ECO:0000256" key="3">
    <source>
        <dbReference type="ARBA" id="ARBA00022517"/>
    </source>
</evidence>
<comment type="caution">
    <text evidence="8">The sequence shown here is derived from an EMBL/GenBank/DDBJ whole genome shotgun (WGS) entry which is preliminary data.</text>
</comment>
<dbReference type="Pfam" id="PF04147">
    <property type="entry name" value="Nop14"/>
    <property type="match status" value="1"/>
</dbReference>
<dbReference type="EMBL" id="LDAU01000025">
    <property type="protein sequence ID" value="KRX10559.1"/>
    <property type="molecule type" value="Genomic_DNA"/>
</dbReference>
<keyword evidence="4" id="KW-0698">rRNA processing</keyword>
<dbReference type="InParanoid" id="A0A0V0R7S6"/>
<proteinExistence type="inferred from homology"/>
<accession>A0A0V0R7S6</accession>
<evidence type="ECO:0000256" key="1">
    <source>
        <dbReference type="ARBA" id="ARBA00004604"/>
    </source>
</evidence>
<reference evidence="8 9" key="1">
    <citation type="journal article" date="2015" name="Sci. Rep.">
        <title>Genome of the facultative scuticociliatosis pathogen Pseudocohnilembus persalinus provides insight into its virulence through horizontal gene transfer.</title>
        <authorList>
            <person name="Xiong J."/>
            <person name="Wang G."/>
            <person name="Cheng J."/>
            <person name="Tian M."/>
            <person name="Pan X."/>
            <person name="Warren A."/>
            <person name="Jiang C."/>
            <person name="Yuan D."/>
            <person name="Miao W."/>
        </authorList>
    </citation>
    <scope>NUCLEOTIDE SEQUENCE [LARGE SCALE GENOMIC DNA]</scope>
    <source>
        <strain evidence="8">36N120E</strain>
    </source>
</reference>
<evidence type="ECO:0000256" key="5">
    <source>
        <dbReference type="ARBA" id="ARBA00023242"/>
    </source>
</evidence>
<name>A0A0V0R7S6_PSEPJ</name>
<dbReference type="GO" id="GO:0030692">
    <property type="term" value="C:Noc4p-Nop14p complex"/>
    <property type="evidence" value="ECO:0007669"/>
    <property type="project" value="TreeGrafter"/>
</dbReference>
<dbReference type="OMA" id="DHVPELY"/>
<feature type="compositionally biased region" description="Basic and acidic residues" evidence="7">
    <location>
        <begin position="434"/>
        <end position="446"/>
    </location>
</feature>
<feature type="compositionally biased region" description="Basic residues" evidence="7">
    <location>
        <begin position="348"/>
        <end position="357"/>
    </location>
</feature>
<dbReference type="PANTHER" id="PTHR23183">
    <property type="entry name" value="NOP14"/>
    <property type="match status" value="1"/>
</dbReference>